<dbReference type="InterPro" id="IPR023378">
    <property type="entry name" value="YheA/YmcA-like_dom_sf"/>
</dbReference>
<gene>
    <name evidence="2" type="ORF">RYX45_09400</name>
</gene>
<evidence type="ECO:0000313" key="3">
    <source>
        <dbReference type="Proteomes" id="UP001285636"/>
    </source>
</evidence>
<dbReference type="Pfam" id="PF06133">
    <property type="entry name" value="Com_YlbF"/>
    <property type="match status" value="1"/>
</dbReference>
<comment type="caution">
    <text evidence="2">The sequence shown here is derived from an EMBL/GenBank/DDBJ whole genome shotgun (WGS) entry which is preliminary data.</text>
</comment>
<evidence type="ECO:0000256" key="1">
    <source>
        <dbReference type="SAM" id="Coils"/>
    </source>
</evidence>
<dbReference type="PANTHER" id="PTHR38448">
    <property type="entry name" value="REGULATORY PROTEIN YLBF-RELATED"/>
    <property type="match status" value="1"/>
</dbReference>
<dbReference type="EMBL" id="JAWJAY010000001">
    <property type="protein sequence ID" value="MDV2885400.1"/>
    <property type="molecule type" value="Genomic_DNA"/>
</dbReference>
<dbReference type="PANTHER" id="PTHR38448:SF2">
    <property type="entry name" value="REGULATORY PROTEIN YLBF"/>
    <property type="match status" value="1"/>
</dbReference>
<keyword evidence="1" id="KW-0175">Coiled coil</keyword>
<dbReference type="RefSeq" id="WP_075682590.1">
    <property type="nucleotide sequence ID" value="NZ_CP117835.1"/>
</dbReference>
<reference evidence="2" key="1">
    <citation type="submission" date="2023-10" db="EMBL/GenBank/DDBJ databases">
        <title>Screening of Alkalihalophilus pseudofirmusBZ-TG-HK211 and Its Alleviation of Salt Stress on Rapeseed Growth.</title>
        <authorList>
            <person name="Zhao B."/>
            <person name="Guo T."/>
        </authorList>
    </citation>
    <scope>NUCLEOTIDE SEQUENCE</scope>
    <source>
        <strain evidence="2">BZ-TG-HK211</strain>
    </source>
</reference>
<dbReference type="InterPro" id="IPR052767">
    <property type="entry name" value="Bact_com_dev_regulator"/>
</dbReference>
<dbReference type="InterPro" id="IPR010368">
    <property type="entry name" value="Com_YlbF"/>
</dbReference>
<dbReference type="Proteomes" id="UP001285636">
    <property type="component" value="Unassembled WGS sequence"/>
</dbReference>
<dbReference type="Gene3D" id="1.20.1500.10">
    <property type="entry name" value="YheA/YmcA-like"/>
    <property type="match status" value="1"/>
</dbReference>
<proteinExistence type="predicted"/>
<sequence length="146" mass="16439">MLLTMSTIELMDQSEELAKSIGQSDVFIQYIHAKKALENDQPAQKLIVEFTEMKERHEEVQRFGRYHPDYDTVSTEIRQLKRKVDVMESVKEFKAAERELEMLLNEVSELIAHSISKSIKVPTGNPYFDQMSCSGGCGSGGGCSCG</sequence>
<organism evidence="2 3">
    <name type="scientific">Alkalihalophilus pseudofirmus</name>
    <name type="common">Bacillus pseudofirmus</name>
    <dbReference type="NCBI Taxonomy" id="79885"/>
    <lineage>
        <taxon>Bacteria</taxon>
        <taxon>Bacillati</taxon>
        <taxon>Bacillota</taxon>
        <taxon>Bacilli</taxon>
        <taxon>Bacillales</taxon>
        <taxon>Bacillaceae</taxon>
        <taxon>Alkalihalophilus</taxon>
    </lineage>
</organism>
<dbReference type="SUPFAM" id="SSF158622">
    <property type="entry name" value="YheA/YmcA-like"/>
    <property type="match status" value="1"/>
</dbReference>
<feature type="coiled-coil region" evidence="1">
    <location>
        <begin position="86"/>
        <end position="113"/>
    </location>
</feature>
<dbReference type="AlphaFoldDB" id="A0AAJ2NN39"/>
<evidence type="ECO:0000313" key="2">
    <source>
        <dbReference type="EMBL" id="MDV2885400.1"/>
    </source>
</evidence>
<protein>
    <submittedName>
        <fullName evidence="2">YlbF family regulator</fullName>
    </submittedName>
</protein>
<accession>A0AAJ2NN39</accession>
<name>A0AAJ2NN39_ALKPS</name>